<dbReference type="AlphaFoldDB" id="A0A7X2HBH1"/>
<dbReference type="Proteomes" id="UP000463051">
    <property type="component" value="Unassembled WGS sequence"/>
</dbReference>
<dbReference type="EMBL" id="WJXB01000019">
    <property type="protein sequence ID" value="MRN57026.1"/>
    <property type="molecule type" value="Genomic_DNA"/>
</dbReference>
<evidence type="ECO:0000313" key="1">
    <source>
        <dbReference type="EMBL" id="MRN57026.1"/>
    </source>
</evidence>
<name>A0A7X2HBH1_9BACL</name>
<dbReference type="RefSeq" id="WP_154122529.1">
    <property type="nucleotide sequence ID" value="NZ_WJXB01000019.1"/>
</dbReference>
<evidence type="ECO:0000313" key="2">
    <source>
        <dbReference type="Proteomes" id="UP000463051"/>
    </source>
</evidence>
<accession>A0A7X2HBH1</accession>
<gene>
    <name evidence="1" type="ORF">GJB61_29235</name>
</gene>
<organism evidence="1 2">
    <name type="scientific">Paenibacillus monticola</name>
    <dbReference type="NCBI Taxonomy" id="2666075"/>
    <lineage>
        <taxon>Bacteria</taxon>
        <taxon>Bacillati</taxon>
        <taxon>Bacillota</taxon>
        <taxon>Bacilli</taxon>
        <taxon>Bacillales</taxon>
        <taxon>Paenibacillaceae</taxon>
        <taxon>Paenibacillus</taxon>
    </lineage>
</organism>
<protein>
    <submittedName>
        <fullName evidence="1">Uncharacterized protein</fullName>
    </submittedName>
</protein>
<proteinExistence type="predicted"/>
<reference evidence="1 2" key="1">
    <citation type="submission" date="2019-11" db="EMBL/GenBank/DDBJ databases">
        <title>Paenibacillus monticola sp. nov., a novel PGPR strain isolated from mountain sample in China.</title>
        <authorList>
            <person name="Zhao Q."/>
            <person name="Li H.-P."/>
            <person name="Zhang J.-L."/>
        </authorList>
    </citation>
    <scope>NUCLEOTIDE SEQUENCE [LARGE SCALE GENOMIC DNA]</scope>
    <source>
        <strain evidence="1 2">LC-T2</strain>
    </source>
</reference>
<comment type="caution">
    <text evidence="1">The sequence shown here is derived from an EMBL/GenBank/DDBJ whole genome shotgun (WGS) entry which is preliminary data.</text>
</comment>
<keyword evidence="2" id="KW-1185">Reference proteome</keyword>
<sequence>MSTNETSSNSNLFGKGQIMESTIFLPQEKDVLNVILQDEQSYTVEDAKELLVLFLNKEVI</sequence>